<feature type="binding site" evidence="7">
    <location>
        <position position="8"/>
    </location>
    <ligand>
        <name>a divalent metal cation</name>
        <dbReference type="ChEBI" id="CHEBI:60240"/>
    </ligand>
</feature>
<dbReference type="InterPro" id="IPR030048">
    <property type="entry name" value="SurE"/>
</dbReference>
<keyword evidence="3 7" id="KW-0963">Cytoplasm</keyword>
<comment type="function">
    <text evidence="7">Nucleotidase that shows phosphatase activity on nucleoside 5'-monophosphates.</text>
</comment>
<comment type="cofactor">
    <cofactor evidence="7">
        <name>a divalent metal cation</name>
        <dbReference type="ChEBI" id="CHEBI:60240"/>
    </cofactor>
    <text evidence="7">Binds 1 divalent metal cation per subunit.</text>
</comment>
<dbReference type="HAMAP" id="MF_00060">
    <property type="entry name" value="SurE"/>
    <property type="match status" value="1"/>
</dbReference>
<organism evidence="9 10">
    <name type="scientific">Tumebacillus lacus</name>
    <dbReference type="NCBI Taxonomy" id="2995335"/>
    <lineage>
        <taxon>Bacteria</taxon>
        <taxon>Bacillati</taxon>
        <taxon>Bacillota</taxon>
        <taxon>Bacilli</taxon>
        <taxon>Bacillales</taxon>
        <taxon>Alicyclobacillaceae</taxon>
        <taxon>Tumebacillus</taxon>
    </lineage>
</organism>
<feature type="binding site" evidence="7">
    <location>
        <position position="9"/>
    </location>
    <ligand>
        <name>a divalent metal cation</name>
        <dbReference type="ChEBI" id="CHEBI:60240"/>
    </ligand>
</feature>
<comment type="catalytic activity">
    <reaction evidence="1 7">
        <text>a ribonucleoside 5'-phosphate + H2O = a ribonucleoside + phosphate</text>
        <dbReference type="Rhea" id="RHEA:12484"/>
        <dbReference type="ChEBI" id="CHEBI:15377"/>
        <dbReference type="ChEBI" id="CHEBI:18254"/>
        <dbReference type="ChEBI" id="CHEBI:43474"/>
        <dbReference type="ChEBI" id="CHEBI:58043"/>
        <dbReference type="EC" id="3.1.3.5"/>
    </reaction>
</comment>
<evidence type="ECO:0000259" key="8">
    <source>
        <dbReference type="Pfam" id="PF01975"/>
    </source>
</evidence>
<feature type="domain" description="Survival protein SurE-like phosphatase/nucleotidase" evidence="8">
    <location>
        <begin position="3"/>
        <end position="190"/>
    </location>
</feature>
<keyword evidence="6 7" id="KW-0378">Hydrolase</keyword>
<dbReference type="NCBIfam" id="NF001492">
    <property type="entry name" value="PRK00346.2-2"/>
    <property type="match status" value="1"/>
</dbReference>
<proteinExistence type="inferred from homology"/>
<dbReference type="GO" id="GO:0008254">
    <property type="term" value="F:3'-nucleotidase activity"/>
    <property type="evidence" value="ECO:0007669"/>
    <property type="project" value="UniProtKB-EC"/>
</dbReference>
<evidence type="ECO:0000256" key="5">
    <source>
        <dbReference type="ARBA" id="ARBA00022741"/>
    </source>
</evidence>
<dbReference type="EC" id="3.1.3.5" evidence="7"/>
<evidence type="ECO:0000256" key="2">
    <source>
        <dbReference type="ARBA" id="ARBA00011062"/>
    </source>
</evidence>
<accession>A0ABT3WVK8</accession>
<dbReference type="NCBIfam" id="TIGR00087">
    <property type="entry name" value="surE"/>
    <property type="match status" value="1"/>
</dbReference>
<gene>
    <name evidence="7 9" type="primary">surE</name>
    <name evidence="9" type="ORF">OS242_01845</name>
</gene>
<evidence type="ECO:0000313" key="9">
    <source>
        <dbReference type="EMBL" id="MCX7568712.1"/>
    </source>
</evidence>
<sequence length="254" mass="27145">MKILISNDDGVLAPGIAAVAASLQTIGEVFVVAPDRQRSAAGHGITLHKPLYVDEKTLPNGIRAYGVSGTPADCVKFGIDQIMGPANKPDIVVSGINAGPNLGSDVMYSGTVSAAIEGAIQGIPSIAVSLCGHAPYDFTHAATFTATLVQEVMKNGLLADTVLNVNVPALKEGQTIQGTRITTLGTRRYHNEYDKRVNPRGVDYYWLAGELMDLHPEQGSDIEAIKEKHISVSPLHFDFTNRKLIDALKGWTLD</sequence>
<evidence type="ECO:0000256" key="4">
    <source>
        <dbReference type="ARBA" id="ARBA00022723"/>
    </source>
</evidence>
<feature type="binding site" evidence="7">
    <location>
        <position position="39"/>
    </location>
    <ligand>
        <name>a divalent metal cation</name>
        <dbReference type="ChEBI" id="CHEBI:60240"/>
    </ligand>
</feature>
<comment type="caution">
    <text evidence="9">The sequence shown here is derived from an EMBL/GenBank/DDBJ whole genome shotgun (WGS) entry which is preliminary data.</text>
</comment>
<dbReference type="EMBL" id="JAPMLT010000001">
    <property type="protein sequence ID" value="MCX7568712.1"/>
    <property type="molecule type" value="Genomic_DNA"/>
</dbReference>
<dbReference type="SUPFAM" id="SSF64167">
    <property type="entry name" value="SurE-like"/>
    <property type="match status" value="1"/>
</dbReference>
<keyword evidence="10" id="KW-1185">Reference proteome</keyword>
<dbReference type="PANTHER" id="PTHR30457:SF12">
    <property type="entry name" value="5'_3'-NUCLEOTIDASE SURE"/>
    <property type="match status" value="1"/>
</dbReference>
<feature type="binding site" evidence="7">
    <location>
        <position position="97"/>
    </location>
    <ligand>
        <name>a divalent metal cation</name>
        <dbReference type="ChEBI" id="CHEBI:60240"/>
    </ligand>
</feature>
<name>A0ABT3WVK8_9BACL</name>
<dbReference type="NCBIfam" id="NF001490">
    <property type="entry name" value="PRK00346.1-4"/>
    <property type="match status" value="1"/>
</dbReference>
<dbReference type="RefSeq" id="WP_267149952.1">
    <property type="nucleotide sequence ID" value="NZ_JAPMLT010000001.1"/>
</dbReference>
<dbReference type="Proteomes" id="UP001208017">
    <property type="component" value="Unassembled WGS sequence"/>
</dbReference>
<comment type="similarity">
    <text evidence="2 7">Belongs to the SurE nucleotidase family.</text>
</comment>
<dbReference type="InterPro" id="IPR036523">
    <property type="entry name" value="SurE-like_sf"/>
</dbReference>
<keyword evidence="5 7" id="KW-0547">Nucleotide-binding</keyword>
<evidence type="ECO:0000256" key="1">
    <source>
        <dbReference type="ARBA" id="ARBA00000815"/>
    </source>
</evidence>
<dbReference type="Gene3D" id="3.40.1210.10">
    <property type="entry name" value="Survival protein SurE-like phosphatase/nucleotidase"/>
    <property type="match status" value="1"/>
</dbReference>
<dbReference type="InterPro" id="IPR002828">
    <property type="entry name" value="SurE-like_Pase/nucleotidase"/>
</dbReference>
<dbReference type="Pfam" id="PF01975">
    <property type="entry name" value="SurE"/>
    <property type="match status" value="1"/>
</dbReference>
<dbReference type="PANTHER" id="PTHR30457">
    <property type="entry name" value="5'-NUCLEOTIDASE SURE"/>
    <property type="match status" value="1"/>
</dbReference>
<comment type="subcellular location">
    <subcellularLocation>
        <location evidence="7">Cytoplasm</location>
    </subcellularLocation>
</comment>
<evidence type="ECO:0000313" key="10">
    <source>
        <dbReference type="Proteomes" id="UP001208017"/>
    </source>
</evidence>
<keyword evidence="4 7" id="KW-0479">Metal-binding</keyword>
<protein>
    <recommendedName>
        <fullName evidence="7">5'-nucleotidase SurE</fullName>
        <ecNumber evidence="7">3.1.3.5</ecNumber>
    </recommendedName>
    <alternativeName>
        <fullName evidence="7">Nucleoside 5'-monophosphate phosphohydrolase</fullName>
    </alternativeName>
</protein>
<evidence type="ECO:0000256" key="3">
    <source>
        <dbReference type="ARBA" id="ARBA00022490"/>
    </source>
</evidence>
<evidence type="ECO:0000256" key="7">
    <source>
        <dbReference type="HAMAP-Rule" id="MF_00060"/>
    </source>
</evidence>
<evidence type="ECO:0000256" key="6">
    <source>
        <dbReference type="ARBA" id="ARBA00022801"/>
    </source>
</evidence>
<reference evidence="9 10" key="1">
    <citation type="submission" date="2022-11" db="EMBL/GenBank/DDBJ databases">
        <title>Study of microbial diversity in lake waters.</title>
        <authorList>
            <person name="Zhang J."/>
        </authorList>
    </citation>
    <scope>NUCLEOTIDE SEQUENCE [LARGE SCALE GENOMIC DNA]</scope>
    <source>
        <strain evidence="9 10">DT12</strain>
    </source>
</reference>